<dbReference type="Proteomes" id="UP000039865">
    <property type="component" value="Unassembled WGS sequence"/>
</dbReference>
<protein>
    <submittedName>
        <fullName evidence="1">Uncharacterized protein</fullName>
    </submittedName>
</protein>
<evidence type="ECO:0000313" key="2">
    <source>
        <dbReference type="Proteomes" id="UP000039865"/>
    </source>
</evidence>
<dbReference type="InParanoid" id="A0A078A558"/>
<dbReference type="AlphaFoldDB" id="A0A078A558"/>
<reference evidence="1 2" key="1">
    <citation type="submission" date="2014-06" db="EMBL/GenBank/DDBJ databases">
        <authorList>
            <person name="Swart Estienne"/>
        </authorList>
    </citation>
    <scope>NUCLEOTIDE SEQUENCE [LARGE SCALE GENOMIC DNA]</scope>
    <source>
        <strain evidence="1 2">130c</strain>
    </source>
</reference>
<gene>
    <name evidence="1" type="primary">Contig15388.g16401</name>
    <name evidence="1" type="ORF">STYLEM_5974</name>
</gene>
<proteinExistence type="predicted"/>
<evidence type="ECO:0000313" key="1">
    <source>
        <dbReference type="EMBL" id="CDW77009.1"/>
    </source>
</evidence>
<keyword evidence="2" id="KW-1185">Reference proteome</keyword>
<dbReference type="EMBL" id="CCKQ01005747">
    <property type="protein sequence ID" value="CDW77009.1"/>
    <property type="molecule type" value="Genomic_DNA"/>
</dbReference>
<sequence>MHVLGDSIPIGSDDQNFYVQIDNGQITRQMNIIPSQQYVKIQVFPNDDYLIIHNEARSLTSTYPGDQTWSVQHIEISSDGSQIYRLLNLMNTPNGNKLGFIMRTLKMGFHLSQQIVIPGFANQTNLALMRFSFTADAQIQYLIHPNQTNQDNNLRAFSYSMPYYAVVIRIKDYLNVFLFHEDETKQIIQIKIDVLTSQKFLIPYAFSAQATRLIFSQDILDLACYSD</sequence>
<organism evidence="1 2">
    <name type="scientific">Stylonychia lemnae</name>
    <name type="common">Ciliate</name>
    <dbReference type="NCBI Taxonomy" id="5949"/>
    <lineage>
        <taxon>Eukaryota</taxon>
        <taxon>Sar</taxon>
        <taxon>Alveolata</taxon>
        <taxon>Ciliophora</taxon>
        <taxon>Intramacronucleata</taxon>
        <taxon>Spirotrichea</taxon>
        <taxon>Stichotrichia</taxon>
        <taxon>Sporadotrichida</taxon>
        <taxon>Oxytrichidae</taxon>
        <taxon>Stylonychinae</taxon>
        <taxon>Stylonychia</taxon>
    </lineage>
</organism>
<name>A0A078A558_STYLE</name>
<accession>A0A078A558</accession>